<keyword evidence="7 9" id="KW-1133">Transmembrane helix</keyword>
<sequence length="155" mass="16896">MKSRQIWWKLIVTANRSKQRRGVENAIARRKREDGFTLIEVLMAAVILAVGLLGLAAMQTAAIKANYQAKKHTLAVALAENQIESYRNTPYASLPSETKTESGLVSGDVGHFTRVTTIQNDTPLAGLKTITVSVSWNDGKLRTATIKTIIGSVSD</sequence>
<dbReference type="GO" id="GO:0005886">
    <property type="term" value="C:plasma membrane"/>
    <property type="evidence" value="ECO:0007669"/>
    <property type="project" value="UniProtKB-SubCell"/>
</dbReference>
<dbReference type="EMBL" id="DSYK01000021">
    <property type="protein sequence ID" value="HGS20312.1"/>
    <property type="molecule type" value="Genomic_DNA"/>
</dbReference>
<dbReference type="AlphaFoldDB" id="A0A7C4KFG1"/>
<dbReference type="Pfam" id="PF07963">
    <property type="entry name" value="N_methyl"/>
    <property type="match status" value="1"/>
</dbReference>
<dbReference type="GO" id="GO:0015627">
    <property type="term" value="C:type II protein secretion system complex"/>
    <property type="evidence" value="ECO:0007669"/>
    <property type="project" value="InterPro"/>
</dbReference>
<dbReference type="InterPro" id="IPR012902">
    <property type="entry name" value="N_methyl_site"/>
</dbReference>
<dbReference type="NCBIfam" id="TIGR02523">
    <property type="entry name" value="type_IV_pilV"/>
    <property type="match status" value="1"/>
</dbReference>
<evidence type="ECO:0000256" key="1">
    <source>
        <dbReference type="ARBA" id="ARBA00004377"/>
    </source>
</evidence>
<dbReference type="PANTHER" id="PTHR38779">
    <property type="entry name" value="TYPE II SECRETION SYSTEM PROTEIN I-RELATED"/>
    <property type="match status" value="1"/>
</dbReference>
<organism evidence="10">
    <name type="scientific">Anaerolinea thermolimosa</name>
    <dbReference type="NCBI Taxonomy" id="229919"/>
    <lineage>
        <taxon>Bacteria</taxon>
        <taxon>Bacillati</taxon>
        <taxon>Chloroflexota</taxon>
        <taxon>Anaerolineae</taxon>
        <taxon>Anaerolineales</taxon>
        <taxon>Anaerolineaceae</taxon>
        <taxon>Anaerolinea</taxon>
    </lineage>
</organism>
<keyword evidence="3" id="KW-1003">Cell membrane</keyword>
<proteinExistence type="inferred from homology"/>
<comment type="caution">
    <text evidence="10">The sequence shown here is derived from an EMBL/GenBank/DDBJ whole genome shotgun (WGS) entry which is preliminary data.</text>
</comment>
<comment type="subcellular location">
    <subcellularLocation>
        <location evidence="1">Cell inner membrane</location>
        <topology evidence="1">Single-pass membrane protein</topology>
    </subcellularLocation>
</comment>
<name>A0A7C4KFG1_9CHLR</name>
<comment type="similarity">
    <text evidence="2">Belongs to the GSP I family.</text>
</comment>
<gene>
    <name evidence="10" type="primary">pilV</name>
    <name evidence="10" type="ORF">ENT37_00400</name>
</gene>
<evidence type="ECO:0000256" key="9">
    <source>
        <dbReference type="SAM" id="Phobius"/>
    </source>
</evidence>
<evidence type="ECO:0000256" key="8">
    <source>
        <dbReference type="ARBA" id="ARBA00023136"/>
    </source>
</evidence>
<dbReference type="InterPro" id="IPR013362">
    <property type="entry name" value="Pilus_4_PilV"/>
</dbReference>
<evidence type="ECO:0000256" key="7">
    <source>
        <dbReference type="ARBA" id="ARBA00022989"/>
    </source>
</evidence>
<keyword evidence="5" id="KW-0997">Cell inner membrane</keyword>
<evidence type="ECO:0000256" key="4">
    <source>
        <dbReference type="ARBA" id="ARBA00022481"/>
    </source>
</evidence>
<evidence type="ECO:0000256" key="5">
    <source>
        <dbReference type="ARBA" id="ARBA00022519"/>
    </source>
</evidence>
<evidence type="ECO:0000313" key="10">
    <source>
        <dbReference type="EMBL" id="HGS20312.1"/>
    </source>
</evidence>
<dbReference type="PANTHER" id="PTHR38779:SF2">
    <property type="entry name" value="TYPE II SECRETION SYSTEM PROTEIN I-RELATED"/>
    <property type="match status" value="1"/>
</dbReference>
<dbReference type="GO" id="GO:0015628">
    <property type="term" value="P:protein secretion by the type II secretion system"/>
    <property type="evidence" value="ECO:0007669"/>
    <property type="project" value="InterPro"/>
</dbReference>
<keyword evidence="8 9" id="KW-0472">Membrane</keyword>
<keyword evidence="6 9" id="KW-0812">Transmembrane</keyword>
<reference evidence="10" key="1">
    <citation type="journal article" date="2020" name="mSystems">
        <title>Genome- and Community-Level Interaction Insights into Carbon Utilization and Element Cycling Functions of Hydrothermarchaeota in Hydrothermal Sediment.</title>
        <authorList>
            <person name="Zhou Z."/>
            <person name="Liu Y."/>
            <person name="Xu W."/>
            <person name="Pan J."/>
            <person name="Luo Z.H."/>
            <person name="Li M."/>
        </authorList>
    </citation>
    <scope>NUCLEOTIDE SEQUENCE [LARGE SCALE GENOMIC DNA]</scope>
    <source>
        <strain evidence="10">SpSt-573</strain>
    </source>
</reference>
<dbReference type="NCBIfam" id="TIGR02532">
    <property type="entry name" value="IV_pilin_GFxxxE"/>
    <property type="match status" value="1"/>
</dbReference>
<evidence type="ECO:0000256" key="6">
    <source>
        <dbReference type="ARBA" id="ARBA00022692"/>
    </source>
</evidence>
<keyword evidence="4" id="KW-0488">Methylation</keyword>
<accession>A0A7C4KFG1</accession>
<dbReference type="InterPro" id="IPR010052">
    <property type="entry name" value="T2SS_protein-GspI"/>
</dbReference>
<feature type="transmembrane region" description="Helical" evidence="9">
    <location>
        <begin position="38"/>
        <end position="58"/>
    </location>
</feature>
<evidence type="ECO:0000256" key="3">
    <source>
        <dbReference type="ARBA" id="ARBA00022475"/>
    </source>
</evidence>
<protein>
    <submittedName>
        <fullName evidence="10">Type IV pilus modification protein PilV</fullName>
    </submittedName>
</protein>
<evidence type="ECO:0000256" key="2">
    <source>
        <dbReference type="ARBA" id="ARBA00008358"/>
    </source>
</evidence>